<keyword evidence="1" id="KW-0175">Coiled coil</keyword>
<dbReference type="AlphaFoldDB" id="A0A177AVR3"/>
<dbReference type="EMBL" id="LWCA01001036">
    <property type="protein sequence ID" value="OAF66107.1"/>
    <property type="molecule type" value="Genomic_DNA"/>
</dbReference>
<feature type="region of interest" description="Disordered" evidence="2">
    <location>
        <begin position="594"/>
        <end position="644"/>
    </location>
</feature>
<evidence type="ECO:0000313" key="5">
    <source>
        <dbReference type="EMBL" id="OAF66107.1"/>
    </source>
</evidence>
<evidence type="ECO:0000259" key="4">
    <source>
        <dbReference type="PROSITE" id="PS50913"/>
    </source>
</evidence>
<evidence type="ECO:0000256" key="2">
    <source>
        <dbReference type="SAM" id="MobiDB-lite"/>
    </source>
</evidence>
<dbReference type="InterPro" id="IPR051494">
    <property type="entry name" value="BSD_domain-containing"/>
</dbReference>
<dbReference type="SUPFAM" id="SSF140383">
    <property type="entry name" value="BSD domain-like"/>
    <property type="match status" value="1"/>
</dbReference>
<dbReference type="PROSITE" id="PS50913">
    <property type="entry name" value="GRIP"/>
    <property type="match status" value="1"/>
</dbReference>
<proteinExistence type="predicted"/>
<evidence type="ECO:0000313" key="6">
    <source>
        <dbReference type="Proteomes" id="UP000078046"/>
    </source>
</evidence>
<feature type="domain" description="BSD" evidence="3">
    <location>
        <begin position="521"/>
        <end position="573"/>
    </location>
</feature>
<comment type="caution">
    <text evidence="5">The sequence shown here is derived from an EMBL/GenBank/DDBJ whole genome shotgun (WGS) entry which is preliminary data.</text>
</comment>
<feature type="compositionally biased region" description="Polar residues" evidence="2">
    <location>
        <begin position="594"/>
        <end position="610"/>
    </location>
</feature>
<protein>
    <recommendedName>
        <fullName evidence="7">BSD domain-containing protein</fullName>
    </recommendedName>
</protein>
<dbReference type="InterPro" id="IPR000237">
    <property type="entry name" value="GRIP_dom"/>
</dbReference>
<dbReference type="SMART" id="SM00751">
    <property type="entry name" value="BSD"/>
    <property type="match status" value="1"/>
</dbReference>
<sequence length="644" mass="73895">AEKTAILTEYDSYKIEKTKEIENLTEKLNVINSVMSRPTKPCCDVDVIALQNDKISIICNNLLKSESDNLKHVQTIQRQTNIIKELSEKIEKYSTVVSISKPKGNLMSPQPNNLQKTILFLQRKINRLENKLKSSSNQNCDACKSESVDTQIDLSSNPSMNNYDNSDDSMYKMIANEEEKIEAKYCSLCADLSIDIGNKNKLISEYQNILVMKDKEIERIGQKFKNILLEKQHEISYLNGKLINSQPPCCTSYKKTEMDIFHWVDLESSNNRPNKTLHIKQQDFQDKLKYLKIKNELMKKQLDQYTVKNLIKKDSLSTEIIEEGAKMNYLKKLILSYFTTDNIDQKSVFSKVIVQILNVSDSEKDSYMKETTELKEGNENKIEGEPKVEGKNVNNEENSWNWSNIWQTACDKSSETINIIRKDFLDIKSTISEDANSLGKYVKENATTENATAAGNAVKSGVTKFLGTVSRALVILPDSEDDEDFQEMEYDQIYARFLINLATSQNTFLENIPSNPIYDAWVLTFDINCVADNIEQLLATQQQLSKNYIKLVPKVMDRETFWTRYFYKRYVGGEELKNAIAIKKQKIKPDIHIQSNQPTVPNIQDAGKTQSLKDNDNNDTPSPRPEPDGSNTDDWDRFSSEDIR</sequence>
<dbReference type="PROSITE" id="PS50858">
    <property type="entry name" value="BSD"/>
    <property type="match status" value="1"/>
</dbReference>
<feature type="compositionally biased region" description="Basic and acidic residues" evidence="2">
    <location>
        <begin position="634"/>
        <end position="644"/>
    </location>
</feature>
<feature type="coiled-coil region" evidence="1">
    <location>
        <begin position="76"/>
        <end position="138"/>
    </location>
</feature>
<evidence type="ECO:0008006" key="7">
    <source>
        <dbReference type="Google" id="ProtNLM"/>
    </source>
</evidence>
<dbReference type="OrthoDB" id="73788at2759"/>
<reference evidence="5 6" key="1">
    <citation type="submission" date="2016-04" db="EMBL/GenBank/DDBJ databases">
        <title>The genome of Intoshia linei affirms orthonectids as highly simplified spiralians.</title>
        <authorList>
            <person name="Mikhailov K.V."/>
            <person name="Slusarev G.S."/>
            <person name="Nikitin M.A."/>
            <person name="Logacheva M.D."/>
            <person name="Penin A."/>
            <person name="Aleoshin V."/>
            <person name="Panchin Y.V."/>
        </authorList>
    </citation>
    <scope>NUCLEOTIDE SEQUENCE [LARGE SCALE GENOMIC DNA]</scope>
    <source>
        <strain evidence="5">Intl2013</strain>
        <tissue evidence="5">Whole animal</tissue>
    </source>
</reference>
<dbReference type="Pfam" id="PF03909">
    <property type="entry name" value="BSD"/>
    <property type="match status" value="1"/>
</dbReference>
<feature type="domain" description="GRIP" evidence="4">
    <location>
        <begin position="320"/>
        <end position="370"/>
    </location>
</feature>
<feature type="non-terminal residue" evidence="5">
    <location>
        <position position="1"/>
    </location>
</feature>
<evidence type="ECO:0000256" key="1">
    <source>
        <dbReference type="SAM" id="Coils"/>
    </source>
</evidence>
<keyword evidence="6" id="KW-1185">Reference proteome</keyword>
<dbReference type="InterPro" id="IPR005607">
    <property type="entry name" value="BSD_dom"/>
</dbReference>
<dbReference type="Proteomes" id="UP000078046">
    <property type="component" value="Unassembled WGS sequence"/>
</dbReference>
<dbReference type="InterPro" id="IPR035925">
    <property type="entry name" value="BSD_dom_sf"/>
</dbReference>
<name>A0A177AVR3_9BILA</name>
<gene>
    <name evidence="5" type="ORF">A3Q56_06188</name>
</gene>
<accession>A0A177AVR3</accession>
<dbReference type="Gene3D" id="1.10.3970.10">
    <property type="entry name" value="BSD domain"/>
    <property type="match status" value="1"/>
</dbReference>
<organism evidence="5 6">
    <name type="scientific">Intoshia linei</name>
    <dbReference type="NCBI Taxonomy" id="1819745"/>
    <lineage>
        <taxon>Eukaryota</taxon>
        <taxon>Metazoa</taxon>
        <taxon>Spiralia</taxon>
        <taxon>Lophotrochozoa</taxon>
        <taxon>Mesozoa</taxon>
        <taxon>Orthonectida</taxon>
        <taxon>Rhopaluridae</taxon>
        <taxon>Intoshia</taxon>
    </lineage>
</organism>
<evidence type="ECO:0000259" key="3">
    <source>
        <dbReference type="PROSITE" id="PS50858"/>
    </source>
</evidence>
<dbReference type="PANTHER" id="PTHR16019">
    <property type="entry name" value="SYNAPSE-ASSOCIATED PROTEIN"/>
    <property type="match status" value="1"/>
</dbReference>
<dbReference type="GO" id="GO:0005737">
    <property type="term" value="C:cytoplasm"/>
    <property type="evidence" value="ECO:0007669"/>
    <property type="project" value="TreeGrafter"/>
</dbReference>
<dbReference type="PANTHER" id="PTHR16019:SF5">
    <property type="entry name" value="BSD DOMAIN-CONTAINING PROTEIN 1"/>
    <property type="match status" value="1"/>
</dbReference>